<dbReference type="KEGG" id="scor:J3U87_17770"/>
<proteinExistence type="inferred from homology"/>
<dbReference type="EMBL" id="CP071793">
    <property type="protein sequence ID" value="QTD54296.1"/>
    <property type="molecule type" value="Genomic_DNA"/>
</dbReference>
<feature type="domain" description="STAS" evidence="3">
    <location>
        <begin position="1"/>
        <end position="111"/>
    </location>
</feature>
<reference evidence="4" key="1">
    <citation type="submission" date="2021-03" db="EMBL/GenBank/DDBJ databases">
        <title>Acanthopleuribacteraceae sp. M133.</title>
        <authorList>
            <person name="Wang G."/>
        </authorList>
    </citation>
    <scope>NUCLEOTIDE SEQUENCE</scope>
    <source>
        <strain evidence="4">M133</strain>
    </source>
</reference>
<dbReference type="Proteomes" id="UP000663929">
    <property type="component" value="Chromosome"/>
</dbReference>
<evidence type="ECO:0000256" key="1">
    <source>
        <dbReference type="ARBA" id="ARBA00009013"/>
    </source>
</evidence>
<dbReference type="CDD" id="cd07043">
    <property type="entry name" value="STAS_anti-anti-sigma_factors"/>
    <property type="match status" value="1"/>
</dbReference>
<dbReference type="PANTHER" id="PTHR33495">
    <property type="entry name" value="ANTI-SIGMA FACTOR ANTAGONIST TM_1081-RELATED-RELATED"/>
    <property type="match status" value="1"/>
</dbReference>
<dbReference type="AlphaFoldDB" id="A0A8A4TWF5"/>
<dbReference type="InterPro" id="IPR003658">
    <property type="entry name" value="Anti-sigma_ant"/>
</dbReference>
<gene>
    <name evidence="4" type="ORF">J3U87_17770</name>
</gene>
<keyword evidence="5" id="KW-1185">Reference proteome</keyword>
<evidence type="ECO:0000313" key="4">
    <source>
        <dbReference type="EMBL" id="QTD54296.1"/>
    </source>
</evidence>
<dbReference type="GO" id="GO:0043856">
    <property type="term" value="F:anti-sigma factor antagonist activity"/>
    <property type="evidence" value="ECO:0007669"/>
    <property type="project" value="InterPro"/>
</dbReference>
<name>A0A8A4TWF5_SULCO</name>
<evidence type="ECO:0000256" key="2">
    <source>
        <dbReference type="RuleBase" id="RU003749"/>
    </source>
</evidence>
<dbReference type="InterPro" id="IPR002645">
    <property type="entry name" value="STAS_dom"/>
</dbReference>
<dbReference type="SUPFAM" id="SSF52091">
    <property type="entry name" value="SpoIIaa-like"/>
    <property type="match status" value="1"/>
</dbReference>
<dbReference type="RefSeq" id="WP_237384392.1">
    <property type="nucleotide sequence ID" value="NZ_CP071793.1"/>
</dbReference>
<dbReference type="Gene3D" id="3.30.750.24">
    <property type="entry name" value="STAS domain"/>
    <property type="match status" value="1"/>
</dbReference>
<accession>A0A8A4TWF5</accession>
<evidence type="ECO:0000259" key="3">
    <source>
        <dbReference type="PROSITE" id="PS50801"/>
    </source>
</evidence>
<dbReference type="Pfam" id="PF01740">
    <property type="entry name" value="STAS"/>
    <property type="match status" value="1"/>
</dbReference>
<comment type="similarity">
    <text evidence="1 2">Belongs to the anti-sigma-factor antagonist family.</text>
</comment>
<dbReference type="InterPro" id="IPR036513">
    <property type="entry name" value="STAS_dom_sf"/>
</dbReference>
<dbReference type="PROSITE" id="PS50801">
    <property type="entry name" value="STAS"/>
    <property type="match status" value="1"/>
</dbReference>
<organism evidence="4 5">
    <name type="scientific">Sulfidibacter corallicola</name>
    <dbReference type="NCBI Taxonomy" id="2818388"/>
    <lineage>
        <taxon>Bacteria</taxon>
        <taxon>Pseudomonadati</taxon>
        <taxon>Acidobacteriota</taxon>
        <taxon>Holophagae</taxon>
        <taxon>Acanthopleuribacterales</taxon>
        <taxon>Acanthopleuribacteraceae</taxon>
        <taxon>Sulfidibacter</taxon>
    </lineage>
</organism>
<evidence type="ECO:0000313" key="5">
    <source>
        <dbReference type="Proteomes" id="UP000663929"/>
    </source>
</evidence>
<protein>
    <recommendedName>
        <fullName evidence="2">Anti-sigma factor antagonist</fullName>
    </recommendedName>
</protein>
<sequence length="112" mass="12353">MKSNVVDYGDIKVIEIHGKITIGEGDVQLRRAVNELLESGAKKIVLNLSGLKYIDSSGIGELVSCYTTITNRGGQLRICNLHSKIYSLLQLTSLVTVFQIYDSVEDAMQSFD</sequence>
<dbReference type="NCBIfam" id="TIGR00377">
    <property type="entry name" value="ant_ant_sig"/>
    <property type="match status" value="1"/>
</dbReference>